<dbReference type="Proteomes" id="UP001295684">
    <property type="component" value="Unassembled WGS sequence"/>
</dbReference>
<dbReference type="EMBL" id="CAMPGE010026301">
    <property type="protein sequence ID" value="CAI2383996.1"/>
    <property type="molecule type" value="Genomic_DNA"/>
</dbReference>
<feature type="compositionally biased region" description="Polar residues" evidence="1">
    <location>
        <begin position="305"/>
        <end position="324"/>
    </location>
</feature>
<feature type="region of interest" description="Disordered" evidence="1">
    <location>
        <begin position="832"/>
        <end position="851"/>
    </location>
</feature>
<reference evidence="2" key="1">
    <citation type="submission" date="2023-07" db="EMBL/GenBank/DDBJ databases">
        <authorList>
            <consortium name="AG Swart"/>
            <person name="Singh M."/>
            <person name="Singh A."/>
            <person name="Seah K."/>
            <person name="Emmerich C."/>
        </authorList>
    </citation>
    <scope>NUCLEOTIDE SEQUENCE</scope>
    <source>
        <strain evidence="2">DP1</strain>
    </source>
</reference>
<proteinExistence type="predicted"/>
<feature type="region of interest" description="Disordered" evidence="1">
    <location>
        <begin position="661"/>
        <end position="695"/>
    </location>
</feature>
<comment type="caution">
    <text evidence="2">The sequence shown here is derived from an EMBL/GenBank/DDBJ whole genome shotgun (WGS) entry which is preliminary data.</text>
</comment>
<gene>
    <name evidence="2" type="ORF">ECRASSUSDP1_LOCUS25515</name>
</gene>
<organism evidence="2 3">
    <name type="scientific">Euplotes crassus</name>
    <dbReference type="NCBI Taxonomy" id="5936"/>
    <lineage>
        <taxon>Eukaryota</taxon>
        <taxon>Sar</taxon>
        <taxon>Alveolata</taxon>
        <taxon>Ciliophora</taxon>
        <taxon>Intramacronucleata</taxon>
        <taxon>Spirotrichea</taxon>
        <taxon>Hypotrichia</taxon>
        <taxon>Euplotida</taxon>
        <taxon>Euplotidae</taxon>
        <taxon>Moneuplotes</taxon>
    </lineage>
</organism>
<protein>
    <submittedName>
        <fullName evidence="2">Uncharacterized protein</fullName>
    </submittedName>
</protein>
<keyword evidence="3" id="KW-1185">Reference proteome</keyword>
<accession>A0AAD1Y2A3</accession>
<evidence type="ECO:0000313" key="3">
    <source>
        <dbReference type="Proteomes" id="UP001295684"/>
    </source>
</evidence>
<evidence type="ECO:0000313" key="2">
    <source>
        <dbReference type="EMBL" id="CAI2383996.1"/>
    </source>
</evidence>
<name>A0AAD1Y2A3_EUPCR</name>
<evidence type="ECO:0000256" key="1">
    <source>
        <dbReference type="SAM" id="MobiDB-lite"/>
    </source>
</evidence>
<sequence>MNLNSSRLNKNKVDLTHSRRSHIPLKRINNGNKTINDWILKKKERSQKLKTNYVSKRSYLNSSNKTIHKTTGLKTQKSVNKLSRPALRNAQKPSRPQKESMNVLNLRKYMKNNKPNPLEDNDEFLFDISDDTEQDDKYTPTVSKRFDTKKNVLDTPFLTKGFTETESDDTTLRGAVQVLKEEQDFNNKLEKRLKNDGIFDLKYKKNYESIKSSMKYSQSCNSSSDSTEKHSVSNQKNSFKIAQKFITEDKENSQKYLNEIQVSQKRHIKEEISPGRCRPVYSKPLKKKKLEEVTRIVQKLDTPESRTSTSKGSNSQNISEESRRFSNQMTAKIYKRKNNPSILNSKTDVKYEVLSVDLMSENNSRPMTQHQMNSRTHDGTNNIFTYNQLQRDNYVLINEGKFKRSNASDKGISVGNQTVCEDRKSCKTTFHKSPLQRIKNCQLNNSKSIAISESIDKESTYDKAVNPMYLVTRSSCDTRKSHKIKVPLTRQPVKDFGSAYLAPKMWPKTKNRMNSHRGSLMPQSRNPLSVYNKNVRIDLNSTSRKEAFTEERGSTNDNDQTPLIFSDKKQTYNSICSRKFSLLNNDITKNNKYDTTMSTNLRNVFGKRSNSTMAPKSNSVKNLLVKKQRCLLESKKSPKFSDAMRSLKNLQFEKVDRDTYSTTSANNNAYQKSRNKGMTSKMTDVDNSNDQPHGENSKKLVEYILKEIDKLDHIKKNLSSVIVGIQQKDEVESIDQKRQNTTYEEVITKRSLEKPPLASESFSDIMMARLLSKENCKIESNYNTNSTNYPKAPLPRGYEMARSRSGNIGNLYSHNLLSVKRPYTQLEKIVEKPKKTAQGQRRSSKGRNQMY</sequence>
<feature type="compositionally biased region" description="Polar residues" evidence="1">
    <location>
        <begin position="837"/>
        <end position="851"/>
    </location>
</feature>
<feature type="region of interest" description="Disordered" evidence="1">
    <location>
        <begin position="299"/>
        <end position="324"/>
    </location>
</feature>
<feature type="compositionally biased region" description="Polar residues" evidence="1">
    <location>
        <begin position="661"/>
        <end position="691"/>
    </location>
</feature>
<dbReference type="AlphaFoldDB" id="A0AAD1Y2A3"/>